<proteinExistence type="predicted"/>
<protein>
    <submittedName>
        <fullName evidence="8">Frizzled-4</fullName>
    </submittedName>
</protein>
<dbReference type="OrthoDB" id="5959102at2759"/>
<dbReference type="InterPro" id="IPR000539">
    <property type="entry name" value="Frizzled/Smoothened_7TM"/>
</dbReference>
<evidence type="ECO:0000259" key="7">
    <source>
        <dbReference type="PROSITE" id="PS50038"/>
    </source>
</evidence>
<feature type="disulfide bond" evidence="5">
    <location>
        <begin position="141"/>
        <end position="187"/>
    </location>
</feature>
<dbReference type="Pfam" id="PF01534">
    <property type="entry name" value="Frizzled"/>
    <property type="match status" value="1"/>
</dbReference>
<dbReference type="PANTHER" id="PTHR11309:SF99">
    <property type="entry name" value="FRIZZLED-4"/>
    <property type="match status" value="1"/>
</dbReference>
<comment type="caution">
    <text evidence="8">The sequence shown here is derived from an EMBL/GenBank/DDBJ whole genome shotgun (WGS) entry which is preliminary data.</text>
</comment>
<dbReference type="GO" id="GO:0060070">
    <property type="term" value="P:canonical Wnt signaling pathway"/>
    <property type="evidence" value="ECO:0007669"/>
    <property type="project" value="TreeGrafter"/>
</dbReference>
<dbReference type="PANTHER" id="PTHR11309">
    <property type="entry name" value="FRIZZLED"/>
    <property type="match status" value="1"/>
</dbReference>
<sequence>MKKEIGTLSVCRLFGPRSKVSFESYTLDSIAAVGDNERVGRTLTSRARGAAAETAHAQLFLSHSAIGFRIPVDLFCAGVAGRTSRRAPRRPRGTSHGIAASGGRIANMSWWVVLAAVSCWTAGAAGEAAVRTCEPIRVAMCKNIGYNATGMPNLARHTMQADADVTLQTFSPLVQYGCSSQLHLLLCAVYVPMCTDKVALPIGPCRGLCESVRSRCYPVLHEFGFAWPPELECSLFPIENNHKHMCMEGPGERATGGGVMSGGVAGVPEGSKIRGVGSGACARMVRPAGWVWVRGSGRCAQYCEAEVLWDAGERRAAEVWLATWAALSFAVTLGAVGAQLWCGRTGGSAAERALVLVALCQCAAAAGWGVRAVAGRTAAGCARDAAGPGPARLLLAHDGLANPNCAVVFLLLYYFGLAASVWLSPSSSNCIDKTVSNRRRVRRRRTLTPHRPGHLPQPIKFYHFCPNQ</sequence>
<evidence type="ECO:0000256" key="3">
    <source>
        <dbReference type="ARBA" id="ARBA00023157"/>
    </source>
</evidence>
<gene>
    <name evidence="8" type="primary">Fzd4</name>
    <name evidence="8" type="ORF">EVAR_102948_1</name>
</gene>
<feature type="disulfide bond" evidence="5">
    <location>
        <begin position="178"/>
        <end position="216"/>
    </location>
</feature>
<dbReference type="InterPro" id="IPR036790">
    <property type="entry name" value="Frizzled_dom_sf"/>
</dbReference>
<feature type="disulfide bond" evidence="5">
    <location>
        <begin position="209"/>
        <end position="233"/>
    </location>
</feature>
<dbReference type="Gene3D" id="1.20.1070.10">
    <property type="entry name" value="Rhodopsin 7-helix transmembrane proteins"/>
    <property type="match status" value="1"/>
</dbReference>
<reference evidence="8 9" key="1">
    <citation type="journal article" date="2019" name="Commun. Biol.">
        <title>The bagworm genome reveals a unique fibroin gene that provides high tensile strength.</title>
        <authorList>
            <person name="Kono N."/>
            <person name="Nakamura H."/>
            <person name="Ohtoshi R."/>
            <person name="Tomita M."/>
            <person name="Numata K."/>
            <person name="Arakawa K."/>
        </authorList>
    </citation>
    <scope>NUCLEOTIDE SEQUENCE [LARGE SCALE GENOMIC DNA]</scope>
</reference>
<keyword evidence="4" id="KW-0675">Receptor</keyword>
<dbReference type="PROSITE" id="PS50038">
    <property type="entry name" value="FZ"/>
    <property type="match status" value="1"/>
</dbReference>
<feature type="domain" description="FZ" evidence="7">
    <location>
        <begin position="128"/>
        <end position="249"/>
    </location>
</feature>
<feature type="disulfide bond" evidence="5">
    <location>
        <begin position="133"/>
        <end position="194"/>
    </location>
</feature>
<keyword evidence="6" id="KW-1133">Transmembrane helix</keyword>
<name>A0A4C1UPL3_EUMVA</name>
<evidence type="ECO:0000256" key="5">
    <source>
        <dbReference type="PROSITE-ProRule" id="PRU00090"/>
    </source>
</evidence>
<dbReference type="InterPro" id="IPR015526">
    <property type="entry name" value="Frizzled/SFRP"/>
</dbReference>
<dbReference type="SUPFAM" id="SSF63501">
    <property type="entry name" value="Frizzled cysteine-rich domain"/>
    <property type="match status" value="1"/>
</dbReference>
<evidence type="ECO:0000313" key="9">
    <source>
        <dbReference type="Proteomes" id="UP000299102"/>
    </source>
</evidence>
<feature type="disulfide bond" evidence="5">
    <location>
        <begin position="205"/>
        <end position="246"/>
    </location>
</feature>
<dbReference type="Gene3D" id="1.10.2000.10">
    <property type="entry name" value="Frizzled cysteine-rich domain"/>
    <property type="match status" value="1"/>
</dbReference>
<feature type="transmembrane region" description="Helical" evidence="6">
    <location>
        <begin position="400"/>
        <end position="423"/>
    </location>
</feature>
<dbReference type="GO" id="GO:0005615">
    <property type="term" value="C:extracellular space"/>
    <property type="evidence" value="ECO:0007669"/>
    <property type="project" value="TreeGrafter"/>
</dbReference>
<keyword evidence="1" id="KW-0217">Developmental protein</keyword>
<dbReference type="AlphaFoldDB" id="A0A4C1UPL3"/>
<keyword evidence="6" id="KW-0472">Membrane</keyword>
<evidence type="ECO:0000256" key="1">
    <source>
        <dbReference type="ARBA" id="ARBA00022473"/>
    </source>
</evidence>
<dbReference type="InterPro" id="IPR020067">
    <property type="entry name" value="Frizzled_dom"/>
</dbReference>
<dbReference type="GO" id="GO:0016020">
    <property type="term" value="C:membrane"/>
    <property type="evidence" value="ECO:0007669"/>
    <property type="project" value="InterPro"/>
</dbReference>
<keyword evidence="6" id="KW-0812">Transmembrane</keyword>
<evidence type="ECO:0000256" key="4">
    <source>
        <dbReference type="ARBA" id="ARBA00023170"/>
    </source>
</evidence>
<evidence type="ECO:0000256" key="6">
    <source>
        <dbReference type="SAM" id="Phobius"/>
    </source>
</evidence>
<dbReference type="Pfam" id="PF01392">
    <property type="entry name" value="Fz"/>
    <property type="match status" value="1"/>
</dbReference>
<dbReference type="GO" id="GO:0035567">
    <property type="term" value="P:non-canonical Wnt signaling pathway"/>
    <property type="evidence" value="ECO:0007669"/>
    <property type="project" value="TreeGrafter"/>
</dbReference>
<dbReference type="Proteomes" id="UP000299102">
    <property type="component" value="Unassembled WGS sequence"/>
</dbReference>
<accession>A0A4C1UPL3</accession>
<evidence type="ECO:0000313" key="8">
    <source>
        <dbReference type="EMBL" id="GBP28378.1"/>
    </source>
</evidence>
<dbReference type="SMART" id="SM01330">
    <property type="entry name" value="Frizzled"/>
    <property type="match status" value="1"/>
</dbReference>
<keyword evidence="2" id="KW-0732">Signal</keyword>
<feature type="transmembrane region" description="Helical" evidence="6">
    <location>
        <begin position="319"/>
        <end position="341"/>
    </location>
</feature>
<dbReference type="STRING" id="151549.A0A4C1UPL3"/>
<keyword evidence="9" id="KW-1185">Reference proteome</keyword>
<dbReference type="EMBL" id="BGZK01000206">
    <property type="protein sequence ID" value="GBP28378.1"/>
    <property type="molecule type" value="Genomic_DNA"/>
</dbReference>
<evidence type="ECO:0000256" key="2">
    <source>
        <dbReference type="ARBA" id="ARBA00022729"/>
    </source>
</evidence>
<keyword evidence="3 5" id="KW-1015">Disulfide bond</keyword>
<dbReference type="FunFam" id="1.10.2000.10:FF:000008">
    <property type="entry name" value="Frizzled receptor 4"/>
    <property type="match status" value="1"/>
</dbReference>
<dbReference type="SMART" id="SM00063">
    <property type="entry name" value="FRI"/>
    <property type="match status" value="1"/>
</dbReference>
<dbReference type="GO" id="GO:0017147">
    <property type="term" value="F:Wnt-protein binding"/>
    <property type="evidence" value="ECO:0007669"/>
    <property type="project" value="TreeGrafter"/>
</dbReference>
<feature type="transmembrane region" description="Helical" evidence="6">
    <location>
        <begin position="353"/>
        <end position="370"/>
    </location>
</feature>
<organism evidence="8 9">
    <name type="scientific">Eumeta variegata</name>
    <name type="common">Bagworm moth</name>
    <name type="synonym">Eumeta japonica</name>
    <dbReference type="NCBI Taxonomy" id="151549"/>
    <lineage>
        <taxon>Eukaryota</taxon>
        <taxon>Metazoa</taxon>
        <taxon>Ecdysozoa</taxon>
        <taxon>Arthropoda</taxon>
        <taxon>Hexapoda</taxon>
        <taxon>Insecta</taxon>
        <taxon>Pterygota</taxon>
        <taxon>Neoptera</taxon>
        <taxon>Endopterygota</taxon>
        <taxon>Lepidoptera</taxon>
        <taxon>Glossata</taxon>
        <taxon>Ditrysia</taxon>
        <taxon>Tineoidea</taxon>
        <taxon>Psychidae</taxon>
        <taxon>Oiketicinae</taxon>
        <taxon>Eumeta</taxon>
    </lineage>
</organism>